<name>A0ABX1QL74_9PROT</name>
<gene>
    <name evidence="7" type="primary">flgL</name>
    <name evidence="7" type="ORF">GV368_05885</name>
</gene>
<dbReference type="InterPro" id="IPR013384">
    <property type="entry name" value="Flagell_FlgL"/>
</dbReference>
<dbReference type="PANTHER" id="PTHR42792">
    <property type="entry name" value="FLAGELLIN"/>
    <property type="match status" value="1"/>
</dbReference>
<feature type="domain" description="Flagellin C-terminal" evidence="6">
    <location>
        <begin position="248"/>
        <end position="331"/>
    </location>
</feature>
<dbReference type="Proteomes" id="UP000669605">
    <property type="component" value="Unassembled WGS sequence"/>
</dbReference>
<evidence type="ECO:0000313" key="8">
    <source>
        <dbReference type="Proteomes" id="UP000669605"/>
    </source>
</evidence>
<dbReference type="InterPro" id="IPR001029">
    <property type="entry name" value="Flagellin_N"/>
</dbReference>
<evidence type="ECO:0000313" key="7">
    <source>
        <dbReference type="EMBL" id="NMH16637.1"/>
    </source>
</evidence>
<dbReference type="EMBL" id="JAAAUB010000006">
    <property type="protein sequence ID" value="NMH16637.1"/>
    <property type="molecule type" value="Genomic_DNA"/>
</dbReference>
<evidence type="ECO:0000256" key="2">
    <source>
        <dbReference type="ARBA" id="ARBA00004613"/>
    </source>
</evidence>
<comment type="similarity">
    <text evidence="3">Belongs to the bacterial flagellin family.</text>
</comment>
<keyword evidence="4" id="KW-0975">Bacterial flagellum</keyword>
<evidence type="ECO:0000259" key="6">
    <source>
        <dbReference type="Pfam" id="PF00700"/>
    </source>
</evidence>
<dbReference type="PANTHER" id="PTHR42792:SF1">
    <property type="entry name" value="FLAGELLAR HOOK-ASSOCIATED PROTEIN 3"/>
    <property type="match status" value="1"/>
</dbReference>
<evidence type="ECO:0000256" key="3">
    <source>
        <dbReference type="ARBA" id="ARBA00005709"/>
    </source>
</evidence>
<sequence length="331" mass="36439">MRISTSQIFERNIAALQNNQTQLAQTQLQVATGRKMLRPSDDPVRAARSLELQQSQGVNKQFLANIGYAKDQLALTDARLSTMNDTLQYMRQKFIQAGNGGLSAQDKAAIASDLRSQLDNLVALANSKDGQGEYLFAGYKNDTPPIVFGDHDGDPDTPDLYYYQGDAGTRQMQVGPERQMDIGIPGSAFGGGGLFEADQSDPATYPPAQFFNQLKTAIDAIDNPDTTTLPPEYVDPETNVPDPTSYGLDMVDAFMERIAVYQSKVGSQRAELDSLDYAGQTLDLHYATARSRIEDLDYNEALSRLAQQQLVLQAAQQSFVRVANLSLFQYL</sequence>
<dbReference type="Pfam" id="PF00669">
    <property type="entry name" value="Flagellin_N"/>
    <property type="match status" value="1"/>
</dbReference>
<dbReference type="SUPFAM" id="SSF64518">
    <property type="entry name" value="Phase 1 flagellin"/>
    <property type="match status" value="1"/>
</dbReference>
<comment type="caution">
    <text evidence="7">The sequence shown here is derived from an EMBL/GenBank/DDBJ whole genome shotgun (WGS) entry which is preliminary data.</text>
</comment>
<dbReference type="InterPro" id="IPR046358">
    <property type="entry name" value="Flagellin_C"/>
</dbReference>
<organism evidence="7 8">
    <name type="scientific">Tepidiphilus baoligensis</name>
    <dbReference type="NCBI Taxonomy" id="2698687"/>
    <lineage>
        <taxon>Bacteria</taxon>
        <taxon>Pseudomonadati</taxon>
        <taxon>Pseudomonadota</taxon>
        <taxon>Hydrogenophilia</taxon>
        <taxon>Hydrogenophilales</taxon>
        <taxon>Hydrogenophilaceae</taxon>
        <taxon>Tepidiphilus</taxon>
    </lineage>
</organism>
<evidence type="ECO:0000256" key="4">
    <source>
        <dbReference type="ARBA" id="ARBA00023143"/>
    </source>
</evidence>
<dbReference type="RefSeq" id="WP_169115856.1">
    <property type="nucleotide sequence ID" value="NZ_JAAAUB010000006.1"/>
</dbReference>
<comment type="subcellular location">
    <subcellularLocation>
        <location evidence="1">Bacterial flagellum</location>
    </subcellularLocation>
    <subcellularLocation>
        <location evidence="2">Secreted</location>
    </subcellularLocation>
</comment>
<protein>
    <submittedName>
        <fullName evidence="7">Flagellar hook-associated protein 3</fullName>
    </submittedName>
</protein>
<proteinExistence type="inferred from homology"/>
<evidence type="ECO:0000256" key="1">
    <source>
        <dbReference type="ARBA" id="ARBA00004365"/>
    </source>
</evidence>
<feature type="domain" description="Flagellin N-terminal" evidence="5">
    <location>
        <begin position="3"/>
        <end position="140"/>
    </location>
</feature>
<evidence type="ECO:0000259" key="5">
    <source>
        <dbReference type="Pfam" id="PF00669"/>
    </source>
</evidence>
<dbReference type="Gene3D" id="1.20.1330.10">
    <property type="entry name" value="f41 fragment of flagellin, N-terminal domain"/>
    <property type="match status" value="1"/>
</dbReference>
<reference evidence="7 8" key="1">
    <citation type="journal article" date="2020" name="Curr. Microbiol.">
        <title>Tepidiphilus baoligensis sp. nov., a Novel Bacterium of the Family Hydrogenophilaceae Isolated from an Oil Reservoir.</title>
        <authorList>
            <person name="Zhang X."/>
            <person name="Wang G."/>
            <person name="Ma X."/>
            <person name="Yu J."/>
            <person name="You J."/>
            <person name="Xue Y."/>
            <person name="Ma Y."/>
        </authorList>
    </citation>
    <scope>NUCLEOTIDE SEQUENCE [LARGE SCALE GENOMIC DNA]</scope>
    <source>
        <strain evidence="7 8">B18-69</strain>
    </source>
</reference>
<keyword evidence="8" id="KW-1185">Reference proteome</keyword>
<accession>A0ABX1QL74</accession>
<keyword evidence="7" id="KW-0966">Cell projection</keyword>
<keyword evidence="7" id="KW-0282">Flagellum</keyword>
<dbReference type="NCBIfam" id="TIGR02550">
    <property type="entry name" value="flagell_flgL"/>
    <property type="match status" value="1"/>
</dbReference>
<keyword evidence="7" id="KW-0969">Cilium</keyword>
<dbReference type="InterPro" id="IPR001492">
    <property type="entry name" value="Flagellin"/>
</dbReference>
<dbReference type="Pfam" id="PF00700">
    <property type="entry name" value="Flagellin_C"/>
    <property type="match status" value="1"/>
</dbReference>